<dbReference type="AlphaFoldDB" id="A0A1W5D4S9"/>
<dbReference type="EMBL" id="FWEW01002028">
    <property type="protein sequence ID" value="SLM37982.1"/>
    <property type="molecule type" value="Genomic_DNA"/>
</dbReference>
<sequence length="281" mass="30777">MDGGTTGTPAVYNLYAREASRDDGGTTGTPAVRNLYAREASRDSDAVVAFSDPDERGTAQSKLDTHTQKNQSFSEYYAKFCRLAAIAKLLVESQYYMLLKGVNDELRSYLRNNNPAEDLEEVVMQLQKADTRSTKWTPLRQNRSQNHIPRPAQPTFNNTAKSTVSTYSATPFTATTTSVGGDAMDLSCQHFQLPEAEKLCWARENLCFYCRALGHRSLYCPAKPTTTRLCELIVPSDSISNILSRASSPPILTPVSANSATSGNGYPSSKVAGGESQIQNH</sequence>
<feature type="compositionally biased region" description="Polar residues" evidence="1">
    <location>
        <begin position="255"/>
        <end position="267"/>
    </location>
</feature>
<accession>A0A1W5D4S9</accession>
<reference evidence="3" key="1">
    <citation type="submission" date="2017-03" db="EMBL/GenBank/DDBJ databases">
        <authorList>
            <person name="Sharma R."/>
            <person name="Thines M."/>
        </authorList>
    </citation>
    <scope>NUCLEOTIDE SEQUENCE [LARGE SCALE GENOMIC DNA]</scope>
</reference>
<proteinExistence type="predicted"/>
<feature type="region of interest" description="Disordered" evidence="1">
    <location>
        <begin position="46"/>
        <end position="68"/>
    </location>
</feature>
<feature type="region of interest" description="Disordered" evidence="1">
    <location>
        <begin position="254"/>
        <end position="281"/>
    </location>
</feature>
<dbReference type="Proteomes" id="UP000192927">
    <property type="component" value="Unassembled WGS sequence"/>
</dbReference>
<name>A0A1W5D4S9_9LECA</name>
<evidence type="ECO:0000256" key="1">
    <source>
        <dbReference type="SAM" id="MobiDB-lite"/>
    </source>
</evidence>
<protein>
    <recommendedName>
        <fullName evidence="4">Zinc finger, CCHC-type</fullName>
    </recommendedName>
</protein>
<evidence type="ECO:0000313" key="3">
    <source>
        <dbReference type="Proteomes" id="UP000192927"/>
    </source>
</evidence>
<keyword evidence="3" id="KW-1185">Reference proteome</keyword>
<evidence type="ECO:0000313" key="2">
    <source>
        <dbReference type="EMBL" id="SLM37982.1"/>
    </source>
</evidence>
<evidence type="ECO:0008006" key="4">
    <source>
        <dbReference type="Google" id="ProtNLM"/>
    </source>
</evidence>
<organism evidence="2 3">
    <name type="scientific">Lasallia pustulata</name>
    <dbReference type="NCBI Taxonomy" id="136370"/>
    <lineage>
        <taxon>Eukaryota</taxon>
        <taxon>Fungi</taxon>
        <taxon>Dikarya</taxon>
        <taxon>Ascomycota</taxon>
        <taxon>Pezizomycotina</taxon>
        <taxon>Lecanoromycetes</taxon>
        <taxon>OSLEUM clade</taxon>
        <taxon>Umbilicariomycetidae</taxon>
        <taxon>Umbilicariales</taxon>
        <taxon>Umbilicariaceae</taxon>
        <taxon>Lasallia</taxon>
    </lineage>
</organism>
<feature type="compositionally biased region" description="Basic and acidic residues" evidence="1">
    <location>
        <begin position="53"/>
        <end position="67"/>
    </location>
</feature>